<keyword evidence="6" id="KW-1133">Transmembrane helix</keyword>
<evidence type="ECO:0000313" key="9">
    <source>
        <dbReference type="Proteomes" id="UP000535543"/>
    </source>
</evidence>
<dbReference type="InterPro" id="IPR003594">
    <property type="entry name" value="HATPase_dom"/>
</dbReference>
<evidence type="ECO:0000256" key="2">
    <source>
        <dbReference type="ARBA" id="ARBA00012438"/>
    </source>
</evidence>
<keyword evidence="5" id="KW-0902">Two-component regulatory system</keyword>
<feature type="transmembrane region" description="Helical" evidence="6">
    <location>
        <begin position="373"/>
        <end position="391"/>
    </location>
</feature>
<dbReference type="EC" id="2.7.13.3" evidence="2"/>
<gene>
    <name evidence="8" type="ORF">FGL95_08565</name>
</gene>
<comment type="catalytic activity">
    <reaction evidence="1">
        <text>ATP + protein L-histidine = ADP + protein N-phospho-L-histidine.</text>
        <dbReference type="EC" id="2.7.13.3"/>
    </reaction>
</comment>
<feature type="domain" description="Histidine kinase/HSP90-like ATPase" evidence="7">
    <location>
        <begin position="221"/>
        <end position="318"/>
    </location>
</feature>
<evidence type="ECO:0000256" key="4">
    <source>
        <dbReference type="ARBA" id="ARBA00022777"/>
    </source>
</evidence>
<reference evidence="8 9" key="2">
    <citation type="submission" date="2020-06" db="EMBL/GenBank/DDBJ databases">
        <title>Antribacter stalactiti gen. nov., sp. nov., a new member of the family Nacardiaceae isolated from a cave.</title>
        <authorList>
            <person name="Kim I.S."/>
        </authorList>
    </citation>
    <scope>NUCLEOTIDE SEQUENCE [LARGE SCALE GENOMIC DNA]</scope>
    <source>
        <strain evidence="8 9">YC2-7</strain>
    </source>
</reference>
<organism evidence="8 9">
    <name type="scientific">Antrihabitans stalactiti</name>
    <dbReference type="NCBI Taxonomy" id="2584121"/>
    <lineage>
        <taxon>Bacteria</taxon>
        <taxon>Bacillati</taxon>
        <taxon>Actinomycetota</taxon>
        <taxon>Actinomycetes</taxon>
        <taxon>Mycobacteriales</taxon>
        <taxon>Nocardiaceae</taxon>
        <taxon>Antrihabitans</taxon>
    </lineage>
</organism>
<keyword evidence="3" id="KW-0808">Transferase</keyword>
<dbReference type="InterPro" id="IPR050482">
    <property type="entry name" value="Sensor_HK_TwoCompSys"/>
</dbReference>
<dbReference type="EMBL" id="VCQU01000002">
    <property type="protein sequence ID" value="NMN95086.1"/>
    <property type="molecule type" value="Genomic_DNA"/>
</dbReference>
<protein>
    <recommendedName>
        <fullName evidence="2">histidine kinase</fullName>
        <ecNumber evidence="2">2.7.13.3</ecNumber>
    </recommendedName>
</protein>
<keyword evidence="6" id="KW-0472">Membrane</keyword>
<keyword evidence="4" id="KW-0418">Kinase</keyword>
<dbReference type="PRINTS" id="PR00344">
    <property type="entry name" value="BCTRLSENSOR"/>
</dbReference>
<dbReference type="InterPro" id="IPR004358">
    <property type="entry name" value="Sig_transdc_His_kin-like_C"/>
</dbReference>
<feature type="transmembrane region" description="Helical" evidence="6">
    <location>
        <begin position="338"/>
        <end position="361"/>
    </location>
</feature>
<feature type="transmembrane region" description="Helical" evidence="6">
    <location>
        <begin position="79"/>
        <end position="102"/>
    </location>
</feature>
<dbReference type="Gene3D" id="3.30.565.10">
    <property type="entry name" value="Histidine kinase-like ATPase, C-terminal domain"/>
    <property type="match status" value="1"/>
</dbReference>
<comment type="caution">
    <text evidence="8">The sequence shown here is derived from an EMBL/GenBank/DDBJ whole genome shotgun (WGS) entry which is preliminary data.</text>
</comment>
<proteinExistence type="predicted"/>
<dbReference type="GO" id="GO:0000160">
    <property type="term" value="P:phosphorelay signal transduction system"/>
    <property type="evidence" value="ECO:0007669"/>
    <property type="project" value="UniProtKB-KW"/>
</dbReference>
<keyword evidence="6" id="KW-0812">Transmembrane</keyword>
<dbReference type="Pfam" id="PF02518">
    <property type="entry name" value="HATPase_c"/>
    <property type="match status" value="1"/>
</dbReference>
<feature type="transmembrane region" description="Helical" evidence="6">
    <location>
        <begin position="452"/>
        <end position="471"/>
    </location>
</feature>
<evidence type="ECO:0000256" key="1">
    <source>
        <dbReference type="ARBA" id="ARBA00000085"/>
    </source>
</evidence>
<evidence type="ECO:0000259" key="7">
    <source>
        <dbReference type="SMART" id="SM00387"/>
    </source>
</evidence>
<dbReference type="GO" id="GO:0004673">
    <property type="term" value="F:protein histidine kinase activity"/>
    <property type="evidence" value="ECO:0007669"/>
    <property type="project" value="UniProtKB-EC"/>
</dbReference>
<name>A0A848KBL2_9NOCA</name>
<feature type="transmembrane region" description="Helical" evidence="6">
    <location>
        <begin position="427"/>
        <end position="445"/>
    </location>
</feature>
<accession>A0A848KBL2</accession>
<reference evidence="8 9" key="1">
    <citation type="submission" date="2019-05" db="EMBL/GenBank/DDBJ databases">
        <authorList>
            <person name="Lee S.D."/>
        </authorList>
    </citation>
    <scope>NUCLEOTIDE SEQUENCE [LARGE SCALE GENOMIC DNA]</scope>
    <source>
        <strain evidence="8 9">YC2-7</strain>
    </source>
</reference>
<feature type="transmembrane region" description="Helical" evidence="6">
    <location>
        <begin position="483"/>
        <end position="505"/>
    </location>
</feature>
<dbReference type="Proteomes" id="UP000535543">
    <property type="component" value="Unassembled WGS sequence"/>
</dbReference>
<dbReference type="InterPro" id="IPR036890">
    <property type="entry name" value="HATPase_C_sf"/>
</dbReference>
<dbReference type="RefSeq" id="WP_169585785.1">
    <property type="nucleotide sequence ID" value="NZ_VCQU01000002.1"/>
</dbReference>
<evidence type="ECO:0000256" key="5">
    <source>
        <dbReference type="ARBA" id="ARBA00023012"/>
    </source>
</evidence>
<dbReference type="AlphaFoldDB" id="A0A848KBL2"/>
<sequence length="668" mass="71551">MVVGVLVASFIPVLAVLPFGFARHAFLTDYGWPWPTLIHGVVIGVAPLVLSLRWFVAYLVAYGPLVAMATWWAGTGWSAYQVAVNTVSTPLFGLVVAGATIMSTRAAATLDRDTGAALVQAARRAATIAMATERARVDGLVHDAVLAALLFVGRTRGNVAAIAVAGGQGIAALDRITAEFDPAAMITVGELVVQVRRTCAEIDHRVVVSLAGDPQRTLAASAAQLFLEVASEAVRNSVRHADRSDRAVNRVVEVREADLITVRITDDGSGFEPTNVGPTRMGLAVASARVDQYGGASLLVDSSPGAGTVIEVAAPSIPVVDGGPRTAIGDAAQHTEPVTAAGMVGLHTPLAAVLLTTYLAVEAARGFESHLDPRWFSATLAVLLAGIVLLVAPSLDPMPQRRAVVLAVVPGLAALANVTAINSDSHHGHNALWSWTMGTLLMALLTLRGRFMLAWCGMLAATAVFVGWAAHSRTGFYGDFTGMVTWEMMLLAITSAFSVTMWRMVGRINAVRIRSIALATERAESEARLRERDDQLRYLNVTARPMLVRMCQPERFEDDECLQALLLEARLRDRIRARTLASEPLLDAAARARSRGIDVVLLGDGDVEEDQFRELTEIAIRELDTSEGNQVTIRVHPDGRSKLCTIVHNGQNFNRRVEIPRSDALADA</sequence>
<keyword evidence="9" id="KW-1185">Reference proteome</keyword>
<evidence type="ECO:0000256" key="6">
    <source>
        <dbReference type="SAM" id="Phobius"/>
    </source>
</evidence>
<evidence type="ECO:0000256" key="3">
    <source>
        <dbReference type="ARBA" id="ARBA00022679"/>
    </source>
</evidence>
<dbReference type="SMART" id="SM00387">
    <property type="entry name" value="HATPase_c"/>
    <property type="match status" value="1"/>
</dbReference>
<feature type="transmembrane region" description="Helical" evidence="6">
    <location>
        <begin position="403"/>
        <end position="421"/>
    </location>
</feature>
<dbReference type="PANTHER" id="PTHR24421">
    <property type="entry name" value="NITRATE/NITRITE SENSOR PROTEIN NARX-RELATED"/>
    <property type="match status" value="1"/>
</dbReference>
<dbReference type="SUPFAM" id="SSF55874">
    <property type="entry name" value="ATPase domain of HSP90 chaperone/DNA topoisomerase II/histidine kinase"/>
    <property type="match status" value="1"/>
</dbReference>
<dbReference type="PANTHER" id="PTHR24421:SF62">
    <property type="entry name" value="SENSORY TRANSDUCTION HISTIDINE KINASE"/>
    <property type="match status" value="1"/>
</dbReference>
<evidence type="ECO:0000313" key="8">
    <source>
        <dbReference type="EMBL" id="NMN95086.1"/>
    </source>
</evidence>